<dbReference type="AlphaFoldDB" id="A0A7C8MMQ1"/>
<accession>A0A7C8MMQ1</accession>
<keyword evidence="2" id="KW-1133">Transmembrane helix</keyword>
<organism evidence="3 4">
    <name type="scientific">Xylaria multiplex</name>
    <dbReference type="NCBI Taxonomy" id="323545"/>
    <lineage>
        <taxon>Eukaryota</taxon>
        <taxon>Fungi</taxon>
        <taxon>Dikarya</taxon>
        <taxon>Ascomycota</taxon>
        <taxon>Pezizomycotina</taxon>
        <taxon>Sordariomycetes</taxon>
        <taxon>Xylariomycetidae</taxon>
        <taxon>Xylariales</taxon>
        <taxon>Xylariaceae</taxon>
        <taxon>Xylaria</taxon>
    </lineage>
</organism>
<gene>
    <name evidence="3" type="ORF">GQX73_g6841</name>
</gene>
<reference evidence="3 4" key="1">
    <citation type="submission" date="2019-12" db="EMBL/GenBank/DDBJ databases">
        <title>Draft genome sequence of the ascomycete Xylaria multiplex DSM 110363.</title>
        <authorList>
            <person name="Buettner E."/>
            <person name="Kellner H."/>
        </authorList>
    </citation>
    <scope>NUCLEOTIDE SEQUENCE [LARGE SCALE GENOMIC DNA]</scope>
    <source>
        <strain evidence="3 4">DSM 110363</strain>
    </source>
</reference>
<feature type="transmembrane region" description="Helical" evidence="2">
    <location>
        <begin position="174"/>
        <end position="192"/>
    </location>
</feature>
<evidence type="ECO:0000256" key="2">
    <source>
        <dbReference type="SAM" id="Phobius"/>
    </source>
</evidence>
<feature type="transmembrane region" description="Helical" evidence="2">
    <location>
        <begin position="145"/>
        <end position="162"/>
    </location>
</feature>
<dbReference type="EMBL" id="WUBL01000082">
    <property type="protein sequence ID" value="KAF2966730.1"/>
    <property type="molecule type" value="Genomic_DNA"/>
</dbReference>
<keyword evidence="2" id="KW-0472">Membrane</keyword>
<protein>
    <submittedName>
        <fullName evidence="3">Uncharacterized protein</fullName>
    </submittedName>
</protein>
<feature type="transmembrane region" description="Helical" evidence="2">
    <location>
        <begin position="245"/>
        <end position="265"/>
    </location>
</feature>
<feature type="coiled-coil region" evidence="1">
    <location>
        <begin position="348"/>
        <end position="410"/>
    </location>
</feature>
<evidence type="ECO:0000313" key="4">
    <source>
        <dbReference type="Proteomes" id="UP000481858"/>
    </source>
</evidence>
<sequence length="524" mass="56941">MASSQPGPVPFDSTIPAALQTLADWATPYAKAIVVLIGLTFAFQVYPTTLQEPGPGWAADNRGSPPQQPVQNGSYSLHPILLLIVAGYLTNILKLPSISETALYLANFSRLLGAPPSGSRSGEETNPPPSPAAVLGAWTTLLGKWGAYIKVALVMAITISFPLSRQLPLPLQTWFYLLIFALVSTAGFLAPAPRFRGPLRFAYLEYGPPLLRVYTLVSRWWFRAVLLLYFTPFALSSTFFPLSYILAPALSLFLASLAVSAYVHIYRTYTAAVAEVTARAASTVSEASIAASHAHVLRGTARDSEKELQQILATARRDAAQVQSVRMTDFFDTAATAWASMQRVVEGVRRAKDRADEVLDRAVELEDLEPPDEDDGGRRTQTEERVRLLKEEAESAVKETSDLVARLEAAQAVVESSKRAGDQDKSGRQKVLAHARDAATEAKTAREVLAGLDEGLYKVDEITAAVKGQAEKAQSLAIEGEMALARSELDEAITGVELAKGEQRKIADMAERVSKILFDLLQKL</sequence>
<proteinExistence type="predicted"/>
<name>A0A7C8MMQ1_9PEZI</name>
<evidence type="ECO:0000313" key="3">
    <source>
        <dbReference type="EMBL" id="KAF2966730.1"/>
    </source>
</evidence>
<dbReference type="InParanoid" id="A0A7C8MMQ1"/>
<feature type="transmembrane region" description="Helical" evidence="2">
    <location>
        <begin position="220"/>
        <end position="239"/>
    </location>
</feature>
<keyword evidence="2" id="KW-0812">Transmembrane</keyword>
<keyword evidence="4" id="KW-1185">Reference proteome</keyword>
<feature type="transmembrane region" description="Helical" evidence="2">
    <location>
        <begin position="29"/>
        <end position="46"/>
    </location>
</feature>
<evidence type="ECO:0000256" key="1">
    <source>
        <dbReference type="SAM" id="Coils"/>
    </source>
</evidence>
<keyword evidence="1" id="KW-0175">Coiled coil</keyword>
<dbReference type="Proteomes" id="UP000481858">
    <property type="component" value="Unassembled WGS sequence"/>
</dbReference>
<comment type="caution">
    <text evidence="3">The sequence shown here is derived from an EMBL/GenBank/DDBJ whole genome shotgun (WGS) entry which is preliminary data.</text>
</comment>